<proteinExistence type="predicted"/>
<organism evidence="1">
    <name type="scientific">Cacopsylla melanoneura</name>
    <dbReference type="NCBI Taxonomy" id="428564"/>
    <lineage>
        <taxon>Eukaryota</taxon>
        <taxon>Metazoa</taxon>
        <taxon>Ecdysozoa</taxon>
        <taxon>Arthropoda</taxon>
        <taxon>Hexapoda</taxon>
        <taxon>Insecta</taxon>
        <taxon>Pterygota</taxon>
        <taxon>Neoptera</taxon>
        <taxon>Paraneoptera</taxon>
        <taxon>Hemiptera</taxon>
        <taxon>Sternorrhyncha</taxon>
        <taxon>Psylloidea</taxon>
        <taxon>Psyllidae</taxon>
        <taxon>Psyllinae</taxon>
        <taxon>Cacopsylla</taxon>
    </lineage>
</organism>
<accession>A0A8D8TCY6</accession>
<evidence type="ECO:0000313" key="1">
    <source>
        <dbReference type="EMBL" id="CAG6683752.1"/>
    </source>
</evidence>
<reference evidence="1" key="1">
    <citation type="submission" date="2021-05" db="EMBL/GenBank/DDBJ databases">
        <authorList>
            <person name="Alioto T."/>
            <person name="Alioto T."/>
            <person name="Gomez Garrido J."/>
        </authorList>
    </citation>
    <scope>NUCLEOTIDE SEQUENCE</scope>
</reference>
<name>A0A8D8TCY6_9HEMI</name>
<dbReference type="AlphaFoldDB" id="A0A8D8TCY6"/>
<dbReference type="EMBL" id="HBUF01264411">
    <property type="protein sequence ID" value="CAG6683752.1"/>
    <property type="molecule type" value="Transcribed_RNA"/>
</dbReference>
<sequence>MVCWSNSWDIVFNQGFECVSPPLKSEGVTTYQVTCRAHTTSRIVRKHQERSTAHSKKKRTLFTIPVSRNIFFSSSQQQKQNSFFFNDQLWCSCADRTHGFEYLRNRSVLLPHALYIGSKASVQPTLPDVTPYNQLPLLD</sequence>
<protein>
    <submittedName>
        <fullName evidence="1">Uncharacterized protein</fullName>
    </submittedName>
</protein>